<reference evidence="2" key="1">
    <citation type="thesis" date="2021" institute="BYU ScholarsArchive" country="Provo, UT, USA">
        <title>Applications of and Algorithms for Genome Assembly and Genomic Analyses with an Emphasis on Marine Teleosts.</title>
        <authorList>
            <person name="Pickett B.D."/>
        </authorList>
    </citation>
    <scope>NUCLEOTIDE SEQUENCE</scope>
    <source>
        <strain evidence="2">HI-2016</strain>
    </source>
</reference>
<sequence>MLPPCGAACVENSVDGDCLNPAPAPTLAGACSLLSESHPKMSALNSFANAKIHTNYMCSIFKVSSCLSTPPADTDPEETSREPLRPPASPLIQTKLLASPYCRNTPSFLYQISCQWLPSPNLRPQDHSHKRGFFF</sequence>
<evidence type="ECO:0000256" key="1">
    <source>
        <dbReference type="SAM" id="MobiDB-lite"/>
    </source>
</evidence>
<dbReference type="AlphaFoldDB" id="A0A8T2NFV6"/>
<dbReference type="OrthoDB" id="8813781at2759"/>
<gene>
    <name evidence="2" type="ORF">JZ751_002929</name>
</gene>
<protein>
    <submittedName>
        <fullName evidence="2">Uncharacterized protein</fullName>
    </submittedName>
</protein>
<evidence type="ECO:0000313" key="3">
    <source>
        <dbReference type="Proteomes" id="UP000824540"/>
    </source>
</evidence>
<dbReference type="EMBL" id="JAFBMS010000102">
    <property type="protein sequence ID" value="KAG9336582.1"/>
    <property type="molecule type" value="Genomic_DNA"/>
</dbReference>
<keyword evidence="3" id="KW-1185">Reference proteome</keyword>
<accession>A0A8T2NFV6</accession>
<comment type="caution">
    <text evidence="2">The sequence shown here is derived from an EMBL/GenBank/DDBJ whole genome shotgun (WGS) entry which is preliminary data.</text>
</comment>
<proteinExistence type="predicted"/>
<evidence type="ECO:0000313" key="2">
    <source>
        <dbReference type="EMBL" id="KAG9336582.1"/>
    </source>
</evidence>
<organism evidence="2 3">
    <name type="scientific">Albula glossodonta</name>
    <name type="common">roundjaw bonefish</name>
    <dbReference type="NCBI Taxonomy" id="121402"/>
    <lineage>
        <taxon>Eukaryota</taxon>
        <taxon>Metazoa</taxon>
        <taxon>Chordata</taxon>
        <taxon>Craniata</taxon>
        <taxon>Vertebrata</taxon>
        <taxon>Euteleostomi</taxon>
        <taxon>Actinopterygii</taxon>
        <taxon>Neopterygii</taxon>
        <taxon>Teleostei</taxon>
        <taxon>Albuliformes</taxon>
        <taxon>Albulidae</taxon>
        <taxon>Albula</taxon>
    </lineage>
</organism>
<name>A0A8T2NFV6_9TELE</name>
<feature type="region of interest" description="Disordered" evidence="1">
    <location>
        <begin position="67"/>
        <end position="89"/>
    </location>
</feature>
<dbReference type="Proteomes" id="UP000824540">
    <property type="component" value="Unassembled WGS sequence"/>
</dbReference>